<reference evidence="6" key="1">
    <citation type="submission" date="2022-07" db="EMBL/GenBank/DDBJ databases">
        <title>Genome Sequence of Xylaria arbuscula.</title>
        <authorList>
            <person name="Buettner E."/>
        </authorList>
    </citation>
    <scope>NUCLEOTIDE SEQUENCE</scope>
    <source>
        <strain evidence="6">VT107</strain>
    </source>
</reference>
<dbReference type="InterPro" id="IPR051281">
    <property type="entry name" value="Dual-spec_lipid-protein_phosph"/>
</dbReference>
<dbReference type="VEuPathDB" id="FungiDB:F4678DRAFT_258572"/>
<dbReference type="GO" id="GO:0004725">
    <property type="term" value="F:protein tyrosine phosphatase activity"/>
    <property type="evidence" value="ECO:0007669"/>
    <property type="project" value="TreeGrafter"/>
</dbReference>
<dbReference type="PANTHER" id="PTHR12305:SF81">
    <property type="entry name" value="PHOSPHATIDYLINOSITOL 3,4,5-TRISPHOSPHATE 3-PHOSPHATASE AND DUAL-SPECIFICITY PROTEIN PHOSPHATASE PTEN"/>
    <property type="match status" value="1"/>
</dbReference>
<dbReference type="EMBL" id="JANPWZ010002214">
    <property type="protein sequence ID" value="KAJ3560628.1"/>
    <property type="molecule type" value="Genomic_DNA"/>
</dbReference>
<dbReference type="InterPro" id="IPR000340">
    <property type="entry name" value="Dual-sp_phosphatase_cat-dom"/>
</dbReference>
<feature type="domain" description="Phosphatase tensin-type" evidence="5">
    <location>
        <begin position="730"/>
        <end position="976"/>
    </location>
</feature>
<dbReference type="InterPro" id="IPR022025">
    <property type="entry name" value="Amidoligase_2"/>
</dbReference>
<dbReference type="InterPro" id="IPR016130">
    <property type="entry name" value="Tyr_Pase_AS"/>
</dbReference>
<sequence length="1355" mass="152446">MFEEDTTVIPKETGWFEDVEDGKITPLRARKMYEEDWIGLRALDRKGGLKFKTTPGEHMQLSDGVLNEVFNEFFGPFKASSEEPVAVGELLAVPMSSELNFTIEPKTTKPKFVGLTCRETISMNRGDPDESYPYPTERVLYSAPPWEADYVGVTAYQATAGGYGDTIMDDDDDDDGDDDDGGAALIDVDEPDGGQDQQDGGVKLAAGTSPGVATFGVELEFLLVQCPRVRMDDGENLTTQDPHPNDPRWISSMMAEWEIEELESQRDSDLLEDAEEINGTYCDYNEDCEQRRARYSRTKLTRVLRDSGLVAIKWPNQDIYENEEDLATVPINDFSESEDSDDEREENYTNKSRLNEFQSVYTRDPSMTGNQNYEAALAAWEASYVQYHQDNGLKLYRTREVDIKKLIITRCTVNQWPELTNMRLEHLRSVLDERLRKKRIEAKQQREDQRNGQADPLHVPVPGLKPQYRAWTTTVDYSVDGNGMTKRRYKNTESAAPFDEYFWFGAEVVSPVLPMRDERSRQAVRTACGAIRDALRCHKPMEVSTGLHIHMGHTHGWTLYQAKRFATLWFLAEKTILHLHRADRDRDAKWCAKIRGGSVLWRALYSPDEDQRTKYADAVQKHRPARKLEYETQMKANLPGDGLEWQEEEFLRHVWQYDSITVLHQGLGENYYCRTGIKWRIRGRESSLGGETELDRQPGTIEARIMHGTLDADHINNWVTVLERIVHVVRDYQDKAFQDFLGEFIVDRTIGRLLELLGVSDEIKQYWLDPKRRDAQNQYWQYPDRDVVDWKEPFTRARRRPTRNAPIETPSIVSSNSSTRNMARIGLYGNSAPRGRDIQTTLYTTASGITPGLITTHPPFRLVPMIIASMRNWLNGNELDVDVPDDAEHQKKLAAKVLDALKDKKNERVVVVHCKAGKGRSGTMACSYLIAECGWTPEEAIARFTERRMRPNFGPGVSIPSQLRWLTYVNRWTKGGKKYVDREVEIVEVHVWGLRDGVKLAVEGFAQQGKKIKVFHTFTKNERQVVEGNAPGGSGMVDMMYEMAGYGSGPAVEQQGITGADTPDSKANESPTTSSAELKPGPGQNKPKLISRISRSGSTRKQKSGTASSSASPSDSDEPEPGGMAVIFKPDAPIHIPNNDVNITIERRHRAPKSVGLTMVTAVAHVWFNTFFEGNGPEQDGIPDDTGVFEIEWDKLDGIKGSSQKGTRACDRIAVVWKSIVPEGGRESPIEVPSISAPVPQMPAADWKGDNAEDPEEKHLGLRVQSPDSEGVSKASSIMEEAFSGSESKGRDSDDDFKGLSSDVADEEQEGGKQVGSSEKTTKEQESREGDQSKDSEESLKAYTKKLPNPEGNST</sequence>
<evidence type="ECO:0000313" key="7">
    <source>
        <dbReference type="Proteomes" id="UP001148614"/>
    </source>
</evidence>
<dbReference type="PROSITE" id="PS51181">
    <property type="entry name" value="PPASE_TENSIN"/>
    <property type="match status" value="1"/>
</dbReference>
<feature type="compositionally biased region" description="Basic and acidic residues" evidence="3">
    <location>
        <begin position="1320"/>
        <end position="1340"/>
    </location>
</feature>
<feature type="compositionally biased region" description="Basic and acidic residues" evidence="3">
    <location>
        <begin position="1288"/>
        <end position="1298"/>
    </location>
</feature>
<dbReference type="PANTHER" id="PTHR12305">
    <property type="entry name" value="PHOSPHATASE WITH HOMOLOGY TO TENSIN"/>
    <property type="match status" value="1"/>
</dbReference>
<feature type="region of interest" description="Disordered" evidence="3">
    <location>
        <begin position="1048"/>
        <end position="1133"/>
    </location>
</feature>
<keyword evidence="7" id="KW-1185">Reference proteome</keyword>
<dbReference type="Pfam" id="PF12224">
    <property type="entry name" value="Amidoligase_2"/>
    <property type="match status" value="1"/>
</dbReference>
<feature type="compositionally biased region" description="Acidic residues" evidence="3">
    <location>
        <begin position="167"/>
        <end position="193"/>
    </location>
</feature>
<dbReference type="GO" id="GO:0046856">
    <property type="term" value="P:phosphatidylinositol dephosphorylation"/>
    <property type="evidence" value="ECO:0007669"/>
    <property type="project" value="TreeGrafter"/>
</dbReference>
<name>A0A9W8N7C5_9PEZI</name>
<dbReference type="GO" id="GO:0043491">
    <property type="term" value="P:phosphatidylinositol 3-kinase/protein kinase B signal transduction"/>
    <property type="evidence" value="ECO:0007669"/>
    <property type="project" value="TreeGrafter"/>
</dbReference>
<dbReference type="PROSITE" id="PS00383">
    <property type="entry name" value="TYR_PHOSPHATASE_1"/>
    <property type="match status" value="1"/>
</dbReference>
<evidence type="ECO:0000256" key="3">
    <source>
        <dbReference type="SAM" id="MobiDB-lite"/>
    </source>
</evidence>
<dbReference type="GO" id="GO:0016314">
    <property type="term" value="F:phosphatidylinositol-3,4,5-trisphosphate 3-phosphatase activity"/>
    <property type="evidence" value="ECO:0007669"/>
    <property type="project" value="UniProtKB-EC"/>
</dbReference>
<feature type="region of interest" description="Disordered" evidence="3">
    <location>
        <begin position="330"/>
        <end position="349"/>
    </location>
</feature>
<organism evidence="6 7">
    <name type="scientific">Xylaria arbuscula</name>
    <dbReference type="NCBI Taxonomy" id="114810"/>
    <lineage>
        <taxon>Eukaryota</taxon>
        <taxon>Fungi</taxon>
        <taxon>Dikarya</taxon>
        <taxon>Ascomycota</taxon>
        <taxon>Pezizomycotina</taxon>
        <taxon>Sordariomycetes</taxon>
        <taxon>Xylariomycetidae</taxon>
        <taxon>Xylariales</taxon>
        <taxon>Xylariaceae</taxon>
        <taxon>Xylaria</taxon>
    </lineage>
</organism>
<evidence type="ECO:0000259" key="5">
    <source>
        <dbReference type="PROSITE" id="PS51181"/>
    </source>
</evidence>
<dbReference type="InterPro" id="IPR029021">
    <property type="entry name" value="Prot-tyrosine_phosphatase-like"/>
</dbReference>
<protein>
    <recommendedName>
        <fullName evidence="1">phosphatidylinositol-3,4,5-trisphosphate 3-phosphatase</fullName>
        <ecNumber evidence="1">3.1.3.67</ecNumber>
    </recommendedName>
</protein>
<dbReference type="GO" id="GO:0005886">
    <property type="term" value="C:plasma membrane"/>
    <property type="evidence" value="ECO:0007669"/>
    <property type="project" value="TreeGrafter"/>
</dbReference>
<dbReference type="GO" id="GO:0051896">
    <property type="term" value="P:regulation of phosphatidylinositol 3-kinase/protein kinase B signal transduction"/>
    <property type="evidence" value="ECO:0007669"/>
    <property type="project" value="TreeGrafter"/>
</dbReference>
<evidence type="ECO:0000256" key="2">
    <source>
        <dbReference type="ARBA" id="ARBA00022801"/>
    </source>
</evidence>
<feature type="compositionally biased region" description="Acidic residues" evidence="3">
    <location>
        <begin position="335"/>
        <end position="345"/>
    </location>
</feature>
<dbReference type="Pfam" id="PF00782">
    <property type="entry name" value="DSPc"/>
    <property type="match status" value="1"/>
</dbReference>
<feature type="region of interest" description="Disordered" evidence="3">
    <location>
        <begin position="164"/>
        <end position="201"/>
    </location>
</feature>
<feature type="region of interest" description="Disordered" evidence="3">
    <location>
        <begin position="1225"/>
        <end position="1355"/>
    </location>
</feature>
<comment type="caution">
    <text evidence="6">The sequence shown here is derived from an EMBL/GenBank/DDBJ whole genome shotgun (WGS) entry which is preliminary data.</text>
</comment>
<dbReference type="Gene3D" id="3.90.190.10">
    <property type="entry name" value="Protein tyrosine phosphatase superfamily"/>
    <property type="match status" value="1"/>
</dbReference>
<dbReference type="GO" id="GO:0042995">
    <property type="term" value="C:cell projection"/>
    <property type="evidence" value="ECO:0007669"/>
    <property type="project" value="TreeGrafter"/>
</dbReference>
<feature type="domain" description="Tyrosine specific protein phosphatases" evidence="4">
    <location>
        <begin position="895"/>
        <end position="948"/>
    </location>
</feature>
<dbReference type="Pfam" id="PF02089">
    <property type="entry name" value="Palm_thioest"/>
    <property type="match status" value="1"/>
</dbReference>
<dbReference type="Proteomes" id="UP001148614">
    <property type="component" value="Unassembled WGS sequence"/>
</dbReference>
<dbReference type="PROSITE" id="PS50056">
    <property type="entry name" value="TYR_PHOSPHATASE_2"/>
    <property type="match status" value="1"/>
</dbReference>
<dbReference type="VEuPathDB" id="FungiDB:F4678DRAFT_475506"/>
<feature type="compositionally biased region" description="Basic and acidic residues" evidence="3">
    <location>
        <begin position="1247"/>
        <end position="1260"/>
    </location>
</feature>
<dbReference type="InterPro" id="IPR029058">
    <property type="entry name" value="AB_hydrolase_fold"/>
</dbReference>
<gene>
    <name evidence="6" type="ORF">NPX13_g9240</name>
</gene>
<accession>A0A9W8N7C5</accession>
<dbReference type="InterPro" id="IPR000387">
    <property type="entry name" value="Tyr_Pase_dom"/>
</dbReference>
<dbReference type="EC" id="3.1.3.67" evidence="1"/>
<evidence type="ECO:0000256" key="1">
    <source>
        <dbReference type="ARBA" id="ARBA00013015"/>
    </source>
</evidence>
<dbReference type="VEuPathDB" id="FungiDB:F4678DRAFT_447300"/>
<dbReference type="GO" id="GO:0005829">
    <property type="term" value="C:cytosol"/>
    <property type="evidence" value="ECO:0007669"/>
    <property type="project" value="TreeGrafter"/>
</dbReference>
<dbReference type="Gene3D" id="3.40.50.1820">
    <property type="entry name" value="alpha/beta hydrolase"/>
    <property type="match status" value="1"/>
</dbReference>
<keyword evidence="2" id="KW-0378">Hydrolase</keyword>
<dbReference type="InterPro" id="IPR029023">
    <property type="entry name" value="Tensin_phosphatase"/>
</dbReference>
<evidence type="ECO:0000313" key="6">
    <source>
        <dbReference type="EMBL" id="KAJ3560628.1"/>
    </source>
</evidence>
<dbReference type="SUPFAM" id="SSF53474">
    <property type="entry name" value="alpha/beta-Hydrolases"/>
    <property type="match status" value="1"/>
</dbReference>
<dbReference type="SUPFAM" id="SSF52799">
    <property type="entry name" value="(Phosphotyrosine protein) phosphatases II"/>
    <property type="match status" value="1"/>
</dbReference>
<evidence type="ECO:0000259" key="4">
    <source>
        <dbReference type="PROSITE" id="PS50056"/>
    </source>
</evidence>
<proteinExistence type="predicted"/>
<dbReference type="GO" id="GO:0005634">
    <property type="term" value="C:nucleus"/>
    <property type="evidence" value="ECO:0007669"/>
    <property type="project" value="TreeGrafter"/>
</dbReference>